<reference evidence="2" key="1">
    <citation type="journal article" date="2014" name="Front. Microbiol.">
        <title>High frequency of phylogenetically diverse reductive dehalogenase-homologous genes in deep subseafloor sedimentary metagenomes.</title>
        <authorList>
            <person name="Kawai M."/>
            <person name="Futagami T."/>
            <person name="Toyoda A."/>
            <person name="Takaki Y."/>
            <person name="Nishi S."/>
            <person name="Hori S."/>
            <person name="Arai W."/>
            <person name="Tsubouchi T."/>
            <person name="Morono Y."/>
            <person name="Uchiyama I."/>
            <person name="Ito T."/>
            <person name="Fujiyama A."/>
            <person name="Inagaki F."/>
            <person name="Takami H."/>
        </authorList>
    </citation>
    <scope>NUCLEOTIDE SEQUENCE</scope>
    <source>
        <strain evidence="2">Expedition CK06-06</strain>
    </source>
</reference>
<dbReference type="EMBL" id="BARS01018539">
    <property type="protein sequence ID" value="GAF95620.1"/>
    <property type="molecule type" value="Genomic_DNA"/>
</dbReference>
<protein>
    <recommendedName>
        <fullName evidence="1">4Fe-4S ferredoxin-type domain-containing protein</fullName>
    </recommendedName>
</protein>
<dbReference type="SUPFAM" id="SSF54862">
    <property type="entry name" value="4Fe-4S ferredoxins"/>
    <property type="match status" value="1"/>
</dbReference>
<dbReference type="Pfam" id="PF00037">
    <property type="entry name" value="Fer4"/>
    <property type="match status" value="1"/>
</dbReference>
<sequence>GCLKCIEACPTDALVEIRETEGYAEAHSVALFPNPEQGK</sequence>
<evidence type="ECO:0000313" key="2">
    <source>
        <dbReference type="EMBL" id="GAF95620.1"/>
    </source>
</evidence>
<accession>X0V4P9</accession>
<organism evidence="2">
    <name type="scientific">marine sediment metagenome</name>
    <dbReference type="NCBI Taxonomy" id="412755"/>
    <lineage>
        <taxon>unclassified sequences</taxon>
        <taxon>metagenomes</taxon>
        <taxon>ecological metagenomes</taxon>
    </lineage>
</organism>
<comment type="caution">
    <text evidence="2">The sequence shown here is derived from an EMBL/GenBank/DDBJ whole genome shotgun (WGS) entry which is preliminary data.</text>
</comment>
<dbReference type="InterPro" id="IPR017896">
    <property type="entry name" value="4Fe4S_Fe-S-bd"/>
</dbReference>
<dbReference type="PROSITE" id="PS51379">
    <property type="entry name" value="4FE4S_FER_2"/>
    <property type="match status" value="1"/>
</dbReference>
<feature type="non-terminal residue" evidence="2">
    <location>
        <position position="1"/>
    </location>
</feature>
<feature type="domain" description="4Fe-4S ferredoxin-type" evidence="1">
    <location>
        <begin position="1"/>
        <end position="20"/>
    </location>
</feature>
<evidence type="ECO:0000259" key="1">
    <source>
        <dbReference type="PROSITE" id="PS51379"/>
    </source>
</evidence>
<proteinExistence type="predicted"/>
<dbReference type="AlphaFoldDB" id="X0V4P9"/>
<gene>
    <name evidence="2" type="ORF">S01H1_30161</name>
</gene>
<name>X0V4P9_9ZZZZ</name>